<evidence type="ECO:0000256" key="4">
    <source>
        <dbReference type="ARBA" id="ARBA00022553"/>
    </source>
</evidence>
<feature type="transmembrane region" description="Helical" evidence="12">
    <location>
        <begin position="12"/>
        <end position="30"/>
    </location>
</feature>
<name>A0A1I3EWD1_9GAMM</name>
<dbReference type="Pfam" id="PF02518">
    <property type="entry name" value="HATPase_c"/>
    <property type="match status" value="1"/>
</dbReference>
<dbReference type="EC" id="2.7.13.3" evidence="3"/>
<evidence type="ECO:0000259" key="14">
    <source>
        <dbReference type="PROSITE" id="PS50885"/>
    </source>
</evidence>
<keyword evidence="9" id="KW-0067">ATP-binding</keyword>
<evidence type="ECO:0000313" key="15">
    <source>
        <dbReference type="EMBL" id="SFI03248.1"/>
    </source>
</evidence>
<dbReference type="CDD" id="cd00075">
    <property type="entry name" value="HATPase"/>
    <property type="match status" value="1"/>
</dbReference>
<organism evidence="15 16">
    <name type="scientific">Modicisalibacter xianhensis</name>
    <dbReference type="NCBI Taxonomy" id="442341"/>
    <lineage>
        <taxon>Bacteria</taxon>
        <taxon>Pseudomonadati</taxon>
        <taxon>Pseudomonadota</taxon>
        <taxon>Gammaproteobacteria</taxon>
        <taxon>Oceanospirillales</taxon>
        <taxon>Halomonadaceae</taxon>
        <taxon>Modicisalibacter</taxon>
    </lineage>
</organism>
<comment type="subcellular location">
    <subcellularLocation>
        <location evidence="2">Membrane</location>
        <topology evidence="2">Multi-pass membrane protein</topology>
    </subcellularLocation>
</comment>
<evidence type="ECO:0000256" key="7">
    <source>
        <dbReference type="ARBA" id="ARBA00022741"/>
    </source>
</evidence>
<dbReference type="InterPro" id="IPR050428">
    <property type="entry name" value="TCS_sensor_his_kinase"/>
</dbReference>
<accession>A0A1I3EWD1</accession>
<dbReference type="EMBL" id="FOPY01000015">
    <property type="protein sequence ID" value="SFI03248.1"/>
    <property type="molecule type" value="Genomic_DNA"/>
</dbReference>
<feature type="domain" description="HAMP" evidence="14">
    <location>
        <begin position="200"/>
        <end position="251"/>
    </location>
</feature>
<keyword evidence="11" id="KW-0902">Two-component regulatory system</keyword>
<keyword evidence="6 12" id="KW-0812">Transmembrane</keyword>
<dbReference type="Proteomes" id="UP000199040">
    <property type="component" value="Unassembled WGS sequence"/>
</dbReference>
<evidence type="ECO:0000256" key="10">
    <source>
        <dbReference type="ARBA" id="ARBA00022989"/>
    </source>
</evidence>
<keyword evidence="16" id="KW-1185">Reference proteome</keyword>
<dbReference type="PANTHER" id="PTHR45436:SF14">
    <property type="entry name" value="SENSOR PROTEIN QSEC"/>
    <property type="match status" value="1"/>
</dbReference>
<evidence type="ECO:0000259" key="13">
    <source>
        <dbReference type="PROSITE" id="PS50109"/>
    </source>
</evidence>
<keyword evidence="5" id="KW-0808">Transferase</keyword>
<dbReference type="SUPFAM" id="SSF55874">
    <property type="entry name" value="ATPase domain of HSP90 chaperone/DNA topoisomerase II/histidine kinase"/>
    <property type="match status" value="1"/>
</dbReference>
<dbReference type="CDD" id="cd00082">
    <property type="entry name" value="HisKA"/>
    <property type="match status" value="1"/>
</dbReference>
<dbReference type="SUPFAM" id="SSF47384">
    <property type="entry name" value="Homodimeric domain of signal transducing histidine kinase"/>
    <property type="match status" value="1"/>
</dbReference>
<feature type="domain" description="Histidine kinase" evidence="13">
    <location>
        <begin position="259"/>
        <end position="467"/>
    </location>
</feature>
<dbReference type="GO" id="GO:0000155">
    <property type="term" value="F:phosphorelay sensor kinase activity"/>
    <property type="evidence" value="ECO:0007669"/>
    <property type="project" value="InterPro"/>
</dbReference>
<evidence type="ECO:0000256" key="8">
    <source>
        <dbReference type="ARBA" id="ARBA00022777"/>
    </source>
</evidence>
<evidence type="ECO:0000256" key="6">
    <source>
        <dbReference type="ARBA" id="ARBA00022692"/>
    </source>
</evidence>
<protein>
    <recommendedName>
        <fullName evidence="3">histidine kinase</fullName>
        <ecNumber evidence="3">2.7.13.3</ecNumber>
    </recommendedName>
</protein>
<dbReference type="PANTHER" id="PTHR45436">
    <property type="entry name" value="SENSOR HISTIDINE KINASE YKOH"/>
    <property type="match status" value="1"/>
</dbReference>
<dbReference type="SMART" id="SM00388">
    <property type="entry name" value="HisKA"/>
    <property type="match status" value="1"/>
</dbReference>
<evidence type="ECO:0000256" key="2">
    <source>
        <dbReference type="ARBA" id="ARBA00004141"/>
    </source>
</evidence>
<dbReference type="AlphaFoldDB" id="A0A1I3EWD1"/>
<dbReference type="Gene3D" id="3.30.565.10">
    <property type="entry name" value="Histidine kinase-like ATPase, C-terminal domain"/>
    <property type="match status" value="1"/>
</dbReference>
<evidence type="ECO:0000313" key="16">
    <source>
        <dbReference type="Proteomes" id="UP000199040"/>
    </source>
</evidence>
<dbReference type="InterPro" id="IPR003594">
    <property type="entry name" value="HATPase_dom"/>
</dbReference>
<dbReference type="STRING" id="442341.SAMN04487959_11524"/>
<evidence type="ECO:0000256" key="1">
    <source>
        <dbReference type="ARBA" id="ARBA00000085"/>
    </source>
</evidence>
<evidence type="ECO:0000256" key="5">
    <source>
        <dbReference type="ARBA" id="ARBA00022679"/>
    </source>
</evidence>
<keyword evidence="10 12" id="KW-1133">Transmembrane helix</keyword>
<dbReference type="Gene3D" id="1.10.287.130">
    <property type="match status" value="1"/>
</dbReference>
<dbReference type="Pfam" id="PF00512">
    <property type="entry name" value="HisKA"/>
    <property type="match status" value="1"/>
</dbReference>
<dbReference type="InterPro" id="IPR036890">
    <property type="entry name" value="HATPase_C_sf"/>
</dbReference>
<dbReference type="InterPro" id="IPR003660">
    <property type="entry name" value="HAMP_dom"/>
</dbReference>
<reference evidence="15 16" key="1">
    <citation type="submission" date="2016-10" db="EMBL/GenBank/DDBJ databases">
        <authorList>
            <person name="de Groot N.N."/>
        </authorList>
    </citation>
    <scope>NUCLEOTIDE SEQUENCE [LARGE SCALE GENOMIC DNA]</scope>
    <source>
        <strain evidence="15 16">CGMCC 1.6848</strain>
    </source>
</reference>
<keyword evidence="7" id="KW-0547">Nucleotide-binding</keyword>
<sequence>MTSIRRYLARTLMWVLATATLVAVTAAYLITDHELEEILDTQLSLHTRIVAGQIEAGMPREAYARLAQRLDIPDHQAQWYEDGDIQPESGDLPARLYHEEERKLTLGFWNTDGTPRLLGAEWNDSGPFPAPQEEGFRWEVYDEQEWRVFSLYDTASRTWISMGLRHEFQSEIAERVALNNLIPLLVLLPLLLWLMGRIIRRGLAPISALSGQVQGRGARDLRRIETRVPRELKGLRDSLNDFIARLGETLERERRFTADAAHELRTPLAALRIHLDNARAGDDASLAKAHVGVERLQRVVEQLLVLARLDRPGEPTAHTGPIDIYPIVAELLADFWPLAHARGQHLEVLGLTRLTIHADSVEMSILLRNLLDNALRYTPDGGCVDVELSRHQGRPQLIIRDTGPGIPDALLDKVTERFRRASDQRTTGSGLGLSIALELARRQHAWLSLTNRQPHGLEVRLVWETPGVPGKWLTVAIPALPATGTGRP</sequence>
<proteinExistence type="predicted"/>
<dbReference type="InterPro" id="IPR005467">
    <property type="entry name" value="His_kinase_dom"/>
</dbReference>
<dbReference type="GO" id="GO:0005886">
    <property type="term" value="C:plasma membrane"/>
    <property type="evidence" value="ECO:0007669"/>
    <property type="project" value="TreeGrafter"/>
</dbReference>
<evidence type="ECO:0000256" key="9">
    <source>
        <dbReference type="ARBA" id="ARBA00022840"/>
    </source>
</evidence>
<gene>
    <name evidence="15" type="ORF">SAMN04487959_11524</name>
</gene>
<keyword evidence="12" id="KW-0472">Membrane</keyword>
<keyword evidence="4" id="KW-0597">Phosphoprotein</keyword>
<comment type="catalytic activity">
    <reaction evidence="1">
        <text>ATP + protein L-histidine = ADP + protein N-phospho-L-histidine.</text>
        <dbReference type="EC" id="2.7.13.3"/>
    </reaction>
</comment>
<dbReference type="RefSeq" id="WP_092849025.1">
    <property type="nucleotide sequence ID" value="NZ_FOPY01000015.1"/>
</dbReference>
<evidence type="ECO:0000256" key="3">
    <source>
        <dbReference type="ARBA" id="ARBA00012438"/>
    </source>
</evidence>
<dbReference type="InterPro" id="IPR036097">
    <property type="entry name" value="HisK_dim/P_sf"/>
</dbReference>
<keyword evidence="8 15" id="KW-0418">Kinase</keyword>
<dbReference type="PROSITE" id="PS50109">
    <property type="entry name" value="HIS_KIN"/>
    <property type="match status" value="1"/>
</dbReference>
<dbReference type="PROSITE" id="PS50885">
    <property type="entry name" value="HAMP"/>
    <property type="match status" value="1"/>
</dbReference>
<dbReference type="SMART" id="SM00387">
    <property type="entry name" value="HATPase_c"/>
    <property type="match status" value="1"/>
</dbReference>
<evidence type="ECO:0000256" key="11">
    <source>
        <dbReference type="ARBA" id="ARBA00023012"/>
    </source>
</evidence>
<evidence type="ECO:0000256" key="12">
    <source>
        <dbReference type="SAM" id="Phobius"/>
    </source>
</evidence>
<dbReference type="InterPro" id="IPR003661">
    <property type="entry name" value="HisK_dim/P_dom"/>
</dbReference>
<dbReference type="GO" id="GO:0005524">
    <property type="term" value="F:ATP binding"/>
    <property type="evidence" value="ECO:0007669"/>
    <property type="project" value="UniProtKB-KW"/>
</dbReference>